<gene>
    <name evidence="1" type="ORF">BDN72DRAFT_874468</name>
</gene>
<evidence type="ECO:0000313" key="1">
    <source>
        <dbReference type="EMBL" id="TFK75671.1"/>
    </source>
</evidence>
<protein>
    <submittedName>
        <fullName evidence="1">Uncharacterized protein</fullName>
    </submittedName>
</protein>
<accession>A0ACD3BCM8</accession>
<dbReference type="Proteomes" id="UP000308600">
    <property type="component" value="Unassembled WGS sequence"/>
</dbReference>
<proteinExistence type="predicted"/>
<dbReference type="EMBL" id="ML208262">
    <property type="protein sequence ID" value="TFK75671.1"/>
    <property type="molecule type" value="Genomic_DNA"/>
</dbReference>
<evidence type="ECO:0000313" key="2">
    <source>
        <dbReference type="Proteomes" id="UP000308600"/>
    </source>
</evidence>
<keyword evidence="2" id="KW-1185">Reference proteome</keyword>
<reference evidence="1 2" key="1">
    <citation type="journal article" date="2019" name="Nat. Ecol. Evol.">
        <title>Megaphylogeny resolves global patterns of mushroom evolution.</title>
        <authorList>
            <person name="Varga T."/>
            <person name="Krizsan K."/>
            <person name="Foldi C."/>
            <person name="Dima B."/>
            <person name="Sanchez-Garcia M."/>
            <person name="Sanchez-Ramirez S."/>
            <person name="Szollosi G.J."/>
            <person name="Szarkandi J.G."/>
            <person name="Papp V."/>
            <person name="Albert L."/>
            <person name="Andreopoulos W."/>
            <person name="Angelini C."/>
            <person name="Antonin V."/>
            <person name="Barry K.W."/>
            <person name="Bougher N.L."/>
            <person name="Buchanan P."/>
            <person name="Buyck B."/>
            <person name="Bense V."/>
            <person name="Catcheside P."/>
            <person name="Chovatia M."/>
            <person name="Cooper J."/>
            <person name="Damon W."/>
            <person name="Desjardin D."/>
            <person name="Finy P."/>
            <person name="Geml J."/>
            <person name="Haridas S."/>
            <person name="Hughes K."/>
            <person name="Justo A."/>
            <person name="Karasinski D."/>
            <person name="Kautmanova I."/>
            <person name="Kiss B."/>
            <person name="Kocsube S."/>
            <person name="Kotiranta H."/>
            <person name="LaButti K.M."/>
            <person name="Lechner B.E."/>
            <person name="Liimatainen K."/>
            <person name="Lipzen A."/>
            <person name="Lukacs Z."/>
            <person name="Mihaltcheva S."/>
            <person name="Morgado L.N."/>
            <person name="Niskanen T."/>
            <person name="Noordeloos M.E."/>
            <person name="Ohm R.A."/>
            <person name="Ortiz-Santana B."/>
            <person name="Ovrebo C."/>
            <person name="Racz N."/>
            <person name="Riley R."/>
            <person name="Savchenko A."/>
            <person name="Shiryaev A."/>
            <person name="Soop K."/>
            <person name="Spirin V."/>
            <person name="Szebenyi C."/>
            <person name="Tomsovsky M."/>
            <person name="Tulloss R.E."/>
            <person name="Uehling J."/>
            <person name="Grigoriev I.V."/>
            <person name="Vagvolgyi C."/>
            <person name="Papp T."/>
            <person name="Martin F.M."/>
            <person name="Miettinen O."/>
            <person name="Hibbett D.S."/>
            <person name="Nagy L.G."/>
        </authorList>
    </citation>
    <scope>NUCLEOTIDE SEQUENCE [LARGE SCALE GENOMIC DNA]</scope>
    <source>
        <strain evidence="1 2">NL-1719</strain>
    </source>
</reference>
<sequence>MLSTRVLQCSSAWNLGCWLDPRLDLSESFLLGIPRVNGFPALSCPNIFNETCSNRLRRVQAGGLSRKDKPAMFTHQLVGLDTKEIGHSSPKRKEVGKVRTSIALDSACLELASFQPHHSPKFVVASYTNPQFGGKSPINNIPASTILVFLVVLASALYCRTESRSTFNSTQISVACLRGGSVAPPHTGELRNHEV</sequence>
<name>A0ACD3BCM8_9AGAR</name>
<organism evidence="1 2">
    <name type="scientific">Pluteus cervinus</name>
    <dbReference type="NCBI Taxonomy" id="181527"/>
    <lineage>
        <taxon>Eukaryota</taxon>
        <taxon>Fungi</taxon>
        <taxon>Dikarya</taxon>
        <taxon>Basidiomycota</taxon>
        <taxon>Agaricomycotina</taxon>
        <taxon>Agaricomycetes</taxon>
        <taxon>Agaricomycetidae</taxon>
        <taxon>Agaricales</taxon>
        <taxon>Pluteineae</taxon>
        <taxon>Pluteaceae</taxon>
        <taxon>Pluteus</taxon>
    </lineage>
</organism>